<dbReference type="SMART" id="SM00490">
    <property type="entry name" value="HELICc"/>
    <property type="match status" value="1"/>
</dbReference>
<dbReference type="GO" id="GO:0003724">
    <property type="term" value="F:RNA helicase activity"/>
    <property type="evidence" value="ECO:0007669"/>
    <property type="project" value="UniProtKB-EC"/>
</dbReference>
<keyword evidence="5" id="KW-0347">Helicase</keyword>
<dbReference type="InterPro" id="IPR027417">
    <property type="entry name" value="P-loop_NTPase"/>
</dbReference>
<keyword evidence="2 5" id="KW-0378">Hydrolase</keyword>
<comment type="caution">
    <text evidence="9">The sequence shown here is derived from an EMBL/GenBank/DDBJ whole genome shotgun (WGS) entry which is preliminary data.</text>
</comment>
<dbReference type="InterPro" id="IPR014001">
    <property type="entry name" value="Helicase_ATP-bd"/>
</dbReference>
<accession>K2NRD9</accession>
<evidence type="ECO:0000256" key="7">
    <source>
        <dbReference type="SAM" id="Phobius"/>
    </source>
</evidence>
<feature type="transmembrane region" description="Helical" evidence="7">
    <location>
        <begin position="47"/>
        <end position="70"/>
    </location>
</feature>
<dbReference type="EMBL" id="AHKC01010762">
    <property type="protein sequence ID" value="EKF31517.1"/>
    <property type="molecule type" value="Genomic_DNA"/>
</dbReference>
<evidence type="ECO:0000313" key="10">
    <source>
        <dbReference type="Proteomes" id="UP000007350"/>
    </source>
</evidence>
<organism evidence="9 10">
    <name type="scientific">Trypanosoma cruzi marinkellei</name>
    <dbReference type="NCBI Taxonomy" id="85056"/>
    <lineage>
        <taxon>Eukaryota</taxon>
        <taxon>Discoba</taxon>
        <taxon>Euglenozoa</taxon>
        <taxon>Kinetoplastea</taxon>
        <taxon>Metakinetoplastina</taxon>
        <taxon>Trypanosomatida</taxon>
        <taxon>Trypanosomatidae</taxon>
        <taxon>Trypanosoma</taxon>
        <taxon>Schizotrypanum</taxon>
    </lineage>
</organism>
<comment type="domain">
    <text evidence="5">The Q motif is unique to and characteristic of the DEAD box family of RNA helicases and controls ATP binding and hydrolysis.</text>
</comment>
<dbReference type="InterPro" id="IPR001650">
    <property type="entry name" value="Helicase_C-like"/>
</dbReference>
<dbReference type="AlphaFoldDB" id="K2NRD9"/>
<keyword evidence="4 5" id="KW-0694">RNA-binding</keyword>
<dbReference type="OrthoDB" id="278079at2759"/>
<feature type="transmembrane region" description="Helical" evidence="7">
    <location>
        <begin position="102"/>
        <end position="120"/>
    </location>
</feature>
<dbReference type="GO" id="GO:0003723">
    <property type="term" value="F:RNA binding"/>
    <property type="evidence" value="ECO:0007669"/>
    <property type="project" value="UniProtKB-UniRule"/>
</dbReference>
<feature type="region of interest" description="Disordered" evidence="6">
    <location>
        <begin position="550"/>
        <end position="581"/>
    </location>
</feature>
<evidence type="ECO:0000256" key="2">
    <source>
        <dbReference type="ARBA" id="ARBA00022801"/>
    </source>
</evidence>
<evidence type="ECO:0000259" key="8">
    <source>
        <dbReference type="PROSITE" id="PS51194"/>
    </source>
</evidence>
<dbReference type="GO" id="GO:0005524">
    <property type="term" value="F:ATP binding"/>
    <property type="evidence" value="ECO:0007669"/>
    <property type="project" value="UniProtKB-UniRule"/>
</dbReference>
<dbReference type="Proteomes" id="UP000007350">
    <property type="component" value="Unassembled WGS sequence"/>
</dbReference>
<proteinExistence type="inferred from homology"/>
<comment type="catalytic activity">
    <reaction evidence="5">
        <text>ATP + H2O = ADP + phosphate + H(+)</text>
        <dbReference type="Rhea" id="RHEA:13065"/>
        <dbReference type="ChEBI" id="CHEBI:15377"/>
        <dbReference type="ChEBI" id="CHEBI:15378"/>
        <dbReference type="ChEBI" id="CHEBI:30616"/>
        <dbReference type="ChEBI" id="CHEBI:43474"/>
        <dbReference type="ChEBI" id="CHEBI:456216"/>
        <dbReference type="EC" id="3.6.4.13"/>
    </reaction>
</comment>
<reference evidence="9 10" key="1">
    <citation type="journal article" date="2012" name="BMC Genomics">
        <title>Comparative genomic analysis of human infective Trypanosoma cruzi lineages with the bat-restricted subspecies T. cruzi marinkellei.</title>
        <authorList>
            <person name="Franzen O."/>
            <person name="Talavera-Lopez C."/>
            <person name="Ochaya S."/>
            <person name="Butler C.E."/>
            <person name="Messenger L.A."/>
            <person name="Lewis M.D."/>
            <person name="Llewellyn M.S."/>
            <person name="Marinkelle C.J."/>
            <person name="Tyler K.M."/>
            <person name="Miles M.A."/>
            <person name="Andersson B."/>
        </authorList>
    </citation>
    <scope>NUCLEOTIDE SEQUENCE [LARGE SCALE GENOMIC DNA]</scope>
    <source>
        <strain evidence="9 10">B7</strain>
    </source>
</reference>
<dbReference type="Pfam" id="PF00271">
    <property type="entry name" value="Helicase_C"/>
    <property type="match status" value="1"/>
</dbReference>
<keyword evidence="1 5" id="KW-0547">Nucleotide-binding</keyword>
<dbReference type="InterPro" id="IPR011545">
    <property type="entry name" value="DEAD/DEAH_box_helicase_dom"/>
</dbReference>
<dbReference type="SUPFAM" id="SSF52540">
    <property type="entry name" value="P-loop containing nucleoside triphosphate hydrolases"/>
    <property type="match status" value="1"/>
</dbReference>
<dbReference type="CDD" id="cd18787">
    <property type="entry name" value="SF2_C_DEAD"/>
    <property type="match status" value="1"/>
</dbReference>
<keyword evidence="7" id="KW-1133">Transmembrane helix</keyword>
<feature type="transmembrane region" description="Helical" evidence="7">
    <location>
        <begin position="76"/>
        <end position="95"/>
    </location>
</feature>
<name>K2NRD9_TRYCR</name>
<evidence type="ECO:0000256" key="5">
    <source>
        <dbReference type="RuleBase" id="RU365068"/>
    </source>
</evidence>
<dbReference type="Gene3D" id="3.40.50.300">
    <property type="entry name" value="P-loop containing nucleotide triphosphate hydrolases"/>
    <property type="match status" value="2"/>
</dbReference>
<dbReference type="PROSITE" id="PS51194">
    <property type="entry name" value="HELICASE_CTER"/>
    <property type="match status" value="1"/>
</dbReference>
<keyword evidence="10" id="KW-1185">Reference proteome</keyword>
<dbReference type="Pfam" id="PF00270">
    <property type="entry name" value="DEAD"/>
    <property type="match status" value="1"/>
</dbReference>
<dbReference type="SMART" id="SM00487">
    <property type="entry name" value="DEXDc"/>
    <property type="match status" value="1"/>
</dbReference>
<evidence type="ECO:0000256" key="4">
    <source>
        <dbReference type="ARBA" id="ARBA00022884"/>
    </source>
</evidence>
<evidence type="ECO:0000256" key="6">
    <source>
        <dbReference type="SAM" id="MobiDB-lite"/>
    </source>
</evidence>
<keyword evidence="7" id="KW-0472">Membrane</keyword>
<evidence type="ECO:0000256" key="3">
    <source>
        <dbReference type="ARBA" id="ARBA00022840"/>
    </source>
</evidence>
<dbReference type="GO" id="GO:0016787">
    <property type="term" value="F:hydrolase activity"/>
    <property type="evidence" value="ECO:0007669"/>
    <property type="project" value="UniProtKB-KW"/>
</dbReference>
<dbReference type="PANTHER" id="PTHR24031">
    <property type="entry name" value="RNA HELICASE"/>
    <property type="match status" value="1"/>
</dbReference>
<feature type="domain" description="Helicase C-terminal" evidence="8">
    <location>
        <begin position="503"/>
        <end position="687"/>
    </location>
</feature>
<keyword evidence="3 5" id="KW-0067">ATP-binding</keyword>
<dbReference type="EC" id="3.6.4.13" evidence="5"/>
<comment type="function">
    <text evidence="5">RNA helicase.</text>
</comment>
<evidence type="ECO:0000313" key="9">
    <source>
        <dbReference type="EMBL" id="EKF31517.1"/>
    </source>
</evidence>
<keyword evidence="7" id="KW-0812">Transmembrane</keyword>
<gene>
    <name evidence="9" type="ORF">MOQ_004649</name>
</gene>
<comment type="similarity">
    <text evidence="5">Belongs to the DEAD box helicase family.</text>
</comment>
<protein>
    <recommendedName>
        <fullName evidence="5">ATP-dependent RNA helicase</fullName>
        <ecNumber evidence="5">3.6.4.13</ecNumber>
    </recommendedName>
</protein>
<feature type="transmembrane region" description="Helical" evidence="7">
    <location>
        <begin position="6"/>
        <end position="35"/>
    </location>
</feature>
<sequence length="765" mass="86590">MYCRVYVPFHFFCLFFLGFVRCWMLDCVCCCGLLTVRYAVLFFSFSYTLSISLYLSRCVCVCVCVFFIYLCECLPGFDFFVFFDFYFILFLVLFCHPRPSHFFVVFSSFLCALCVCWILGMSSSEIAVKRLRRRWEPDEKAWNDEALEVPWEELDPPLHKSTIFALKNVFFFSHATSVQARAISFLRTSGNSAVLEAPTGSGKTLAVLIPLIERTVRACDAYVAERGRPLLRRDVVGIILSPSRVLAEQTFVVGRNLVSRLPQNIRFVLCDGAVQPVRAVLDGLKKAARGAGNFLVTTPYDLSEFLAAWEQERAANAASDDMQELLATQDEETRRRYYEKRGGMQSASGDTGNAVQLRGCHSERFAFVVDEADFVFHSPEMRGVVTRFLETYARTEEPPQKRHKSALSQSSPSGQIVTDVAFVGATVSTSQELRAYAAHIQATLGTQMHTIVLNSSQDFVTQLQNRYVICEAHEFIPLLIQLMNLHASKKHFIFFNSPKTLKFVEKLFGSLMKSESPLLYIKHTFVMYEGMNERARLEQYNAFLNHGTNAQESATKKTQPPPHAATEKKNQIYSSGWKRDGRPPDGKGAILLCTDMAAFGLDVRDVDYVYHFEPPATVQSYVHRIGRVGRMGMRGSSILLLPSFSNESSLTSARERKTTSTRFNTIANTKFSTSELQSVHMTLDDLSKEQRCYIEDLGKRSELQPYSLPPFAPITSTIRNIILQQKNLLKLAEIAAMSMCTVQEDAEKEKAWFYPKLALCAILLD</sequence>
<evidence type="ECO:0000256" key="1">
    <source>
        <dbReference type="ARBA" id="ARBA00022741"/>
    </source>
</evidence>